<evidence type="ECO:0008006" key="9">
    <source>
        <dbReference type="Google" id="ProtNLM"/>
    </source>
</evidence>
<feature type="compositionally biased region" description="Low complexity" evidence="5">
    <location>
        <begin position="319"/>
        <end position="332"/>
    </location>
</feature>
<keyword evidence="8" id="KW-1185">Reference proteome</keyword>
<feature type="region of interest" description="Disordered" evidence="5">
    <location>
        <begin position="279"/>
        <end position="298"/>
    </location>
</feature>
<feature type="transmembrane region" description="Helical" evidence="6">
    <location>
        <begin position="14"/>
        <end position="34"/>
    </location>
</feature>
<protein>
    <recommendedName>
        <fullName evidence="9">DUF1751-domain-containing protein</fullName>
    </recommendedName>
</protein>
<evidence type="ECO:0000256" key="6">
    <source>
        <dbReference type="SAM" id="Phobius"/>
    </source>
</evidence>
<dbReference type="GO" id="GO:0016020">
    <property type="term" value="C:membrane"/>
    <property type="evidence" value="ECO:0007669"/>
    <property type="project" value="UniProtKB-SubCell"/>
</dbReference>
<evidence type="ECO:0000313" key="7">
    <source>
        <dbReference type="EMBL" id="GJN89473.1"/>
    </source>
</evidence>
<feature type="transmembrane region" description="Helical" evidence="6">
    <location>
        <begin position="108"/>
        <end position="129"/>
    </location>
</feature>
<dbReference type="SMART" id="SM01160">
    <property type="entry name" value="DUF1751"/>
    <property type="match status" value="1"/>
</dbReference>
<organism evidence="7 8">
    <name type="scientific">Rhodotorula paludigena</name>
    <dbReference type="NCBI Taxonomy" id="86838"/>
    <lineage>
        <taxon>Eukaryota</taxon>
        <taxon>Fungi</taxon>
        <taxon>Dikarya</taxon>
        <taxon>Basidiomycota</taxon>
        <taxon>Pucciniomycotina</taxon>
        <taxon>Microbotryomycetes</taxon>
        <taxon>Sporidiobolales</taxon>
        <taxon>Sporidiobolaceae</taxon>
        <taxon>Rhodotorula</taxon>
    </lineage>
</organism>
<dbReference type="PANTHER" id="PTHR13377">
    <property type="entry name" value="PLACENTAL PROTEIN 6"/>
    <property type="match status" value="1"/>
</dbReference>
<evidence type="ECO:0000313" key="8">
    <source>
        <dbReference type="Proteomes" id="UP001342314"/>
    </source>
</evidence>
<dbReference type="Pfam" id="PF08551">
    <property type="entry name" value="DUF1751"/>
    <property type="match status" value="1"/>
</dbReference>
<sequence length="364" mass="39111">MPTILSTALSLPPATRALTGALVALSLLFAVLRLSSAPKDLRAIFGAAGDVSLAFPWLVLVPGNLVWAPWTLLTAAFVETNLIEFLISLLTLPLAARYLERVWGPTELLKFVGVTVVASNVIAVVVNILESIVLGDKALFLYGMSYHGLMALQVAFLVAFTQLIPEHQVQVFGGLFKMRVKSLPMLYVTVSNVACVLGYQSPYILIQFGWLVSWFYLRFIKYNEGGDFRGDRSETFSFANWFPPFAQKYVTILTTFAFNLAVRFKVLPAWGIDPESGVPGSGSGYAQVPGGQRAEAERRRQLALEALDRRMAAPPPNSASPALSTAAGRATSPAPPSPNPDAPAAGGAEPVKSAEAPTGVKEDA</sequence>
<feature type="transmembrane region" description="Helical" evidence="6">
    <location>
        <begin position="185"/>
        <end position="217"/>
    </location>
</feature>
<dbReference type="InterPro" id="IPR035952">
    <property type="entry name" value="Rhomboid-like_sf"/>
</dbReference>
<comment type="subcellular location">
    <subcellularLocation>
        <location evidence="1">Membrane</location>
        <topology evidence="1">Multi-pass membrane protein</topology>
    </subcellularLocation>
</comment>
<evidence type="ECO:0000256" key="3">
    <source>
        <dbReference type="ARBA" id="ARBA00022989"/>
    </source>
</evidence>
<dbReference type="SUPFAM" id="SSF144091">
    <property type="entry name" value="Rhomboid-like"/>
    <property type="match status" value="1"/>
</dbReference>
<dbReference type="EMBL" id="BQKY01000005">
    <property type="protein sequence ID" value="GJN89473.1"/>
    <property type="molecule type" value="Genomic_DNA"/>
</dbReference>
<feature type="transmembrane region" description="Helical" evidence="6">
    <location>
        <begin position="72"/>
        <end position="96"/>
    </location>
</feature>
<proteinExistence type="predicted"/>
<dbReference type="InterPro" id="IPR013861">
    <property type="entry name" value="TMEM115/Pdh1/Rbl19"/>
</dbReference>
<dbReference type="Gene3D" id="1.20.1540.10">
    <property type="entry name" value="Rhomboid-like"/>
    <property type="match status" value="1"/>
</dbReference>
<evidence type="ECO:0000256" key="2">
    <source>
        <dbReference type="ARBA" id="ARBA00022692"/>
    </source>
</evidence>
<evidence type="ECO:0000256" key="4">
    <source>
        <dbReference type="ARBA" id="ARBA00023136"/>
    </source>
</evidence>
<evidence type="ECO:0000256" key="5">
    <source>
        <dbReference type="SAM" id="MobiDB-lite"/>
    </source>
</evidence>
<dbReference type="GO" id="GO:0006890">
    <property type="term" value="P:retrograde vesicle-mediated transport, Golgi to endoplasmic reticulum"/>
    <property type="evidence" value="ECO:0007669"/>
    <property type="project" value="InterPro"/>
</dbReference>
<feature type="region of interest" description="Disordered" evidence="5">
    <location>
        <begin position="304"/>
        <end position="364"/>
    </location>
</feature>
<keyword evidence="4 6" id="KW-0472">Membrane</keyword>
<comment type="caution">
    <text evidence="7">The sequence shown here is derived from an EMBL/GenBank/DDBJ whole genome shotgun (WGS) entry which is preliminary data.</text>
</comment>
<dbReference type="GO" id="GO:0005794">
    <property type="term" value="C:Golgi apparatus"/>
    <property type="evidence" value="ECO:0007669"/>
    <property type="project" value="TreeGrafter"/>
</dbReference>
<feature type="transmembrane region" description="Helical" evidence="6">
    <location>
        <begin position="141"/>
        <end position="164"/>
    </location>
</feature>
<dbReference type="AlphaFoldDB" id="A0AAV5GH12"/>
<reference evidence="7 8" key="1">
    <citation type="submission" date="2021-12" db="EMBL/GenBank/DDBJ databases">
        <title>High titer production of polyol ester of fatty acids by Rhodotorula paludigena BS15 towards product separation-free biomass refinery.</title>
        <authorList>
            <person name="Mano J."/>
            <person name="Ono H."/>
            <person name="Tanaka T."/>
            <person name="Naito K."/>
            <person name="Sushida H."/>
            <person name="Ike M."/>
            <person name="Tokuyasu K."/>
            <person name="Kitaoka M."/>
        </authorList>
    </citation>
    <scope>NUCLEOTIDE SEQUENCE [LARGE SCALE GENOMIC DNA]</scope>
    <source>
        <strain evidence="7 8">BS15</strain>
    </source>
</reference>
<feature type="transmembrane region" description="Helical" evidence="6">
    <location>
        <begin position="41"/>
        <end position="60"/>
    </location>
</feature>
<name>A0AAV5GH12_9BASI</name>
<keyword evidence="3 6" id="KW-1133">Transmembrane helix</keyword>
<evidence type="ECO:0000256" key="1">
    <source>
        <dbReference type="ARBA" id="ARBA00004141"/>
    </source>
</evidence>
<dbReference type="PANTHER" id="PTHR13377:SF3">
    <property type="entry name" value="TRANSMEMBRANE PROTEIN 115"/>
    <property type="match status" value="1"/>
</dbReference>
<keyword evidence="2 6" id="KW-0812">Transmembrane</keyword>
<gene>
    <name evidence="7" type="ORF">Rhopal_002459-T1</name>
</gene>
<accession>A0AAV5GH12</accession>
<dbReference type="FunFam" id="1.20.1540.10:FF:000004">
    <property type="entry name" value="Transmembrane protein 115"/>
    <property type="match status" value="1"/>
</dbReference>
<dbReference type="Proteomes" id="UP001342314">
    <property type="component" value="Unassembled WGS sequence"/>
</dbReference>